<sequence>MIIAVWNVSIDNAIVDTLRAIERHVRIKYAEHSNTQYFSPVWHNPRVIAVMFSVSPSTVHCGQIAELRGAVTKANF</sequence>
<comment type="caution">
    <text evidence="1">The sequence shown here is derived from an EMBL/GenBank/DDBJ whole genome shotgun (WGS) entry which is preliminary data.</text>
</comment>
<evidence type="ECO:0000313" key="1">
    <source>
        <dbReference type="EMBL" id="KAK5614298.1"/>
    </source>
</evidence>
<gene>
    <name evidence="1" type="ORF">CRENBAI_004269</name>
</gene>
<dbReference type="EMBL" id="JAHHUM010001166">
    <property type="protein sequence ID" value="KAK5614298.1"/>
    <property type="molecule type" value="Genomic_DNA"/>
</dbReference>
<name>A0AAV9RZP2_9TELE</name>
<proteinExistence type="predicted"/>
<evidence type="ECO:0000313" key="2">
    <source>
        <dbReference type="Proteomes" id="UP001311232"/>
    </source>
</evidence>
<keyword evidence="2" id="KW-1185">Reference proteome</keyword>
<dbReference type="AlphaFoldDB" id="A0AAV9RZP2"/>
<dbReference type="Proteomes" id="UP001311232">
    <property type="component" value="Unassembled WGS sequence"/>
</dbReference>
<reference evidence="1 2" key="1">
    <citation type="submission" date="2021-06" db="EMBL/GenBank/DDBJ databases">
        <authorList>
            <person name="Palmer J.M."/>
        </authorList>
    </citation>
    <scope>NUCLEOTIDE SEQUENCE [LARGE SCALE GENOMIC DNA]</scope>
    <source>
        <strain evidence="1 2">MEX-2019</strain>
        <tissue evidence="1">Muscle</tissue>
    </source>
</reference>
<accession>A0AAV9RZP2</accession>
<organism evidence="1 2">
    <name type="scientific">Crenichthys baileyi</name>
    <name type="common">White River springfish</name>
    <dbReference type="NCBI Taxonomy" id="28760"/>
    <lineage>
        <taxon>Eukaryota</taxon>
        <taxon>Metazoa</taxon>
        <taxon>Chordata</taxon>
        <taxon>Craniata</taxon>
        <taxon>Vertebrata</taxon>
        <taxon>Euteleostomi</taxon>
        <taxon>Actinopterygii</taxon>
        <taxon>Neopterygii</taxon>
        <taxon>Teleostei</taxon>
        <taxon>Neoteleostei</taxon>
        <taxon>Acanthomorphata</taxon>
        <taxon>Ovalentaria</taxon>
        <taxon>Atherinomorphae</taxon>
        <taxon>Cyprinodontiformes</taxon>
        <taxon>Goodeidae</taxon>
        <taxon>Crenichthys</taxon>
    </lineage>
</organism>
<protein>
    <submittedName>
        <fullName evidence="1">Uncharacterized protein</fullName>
    </submittedName>
</protein>